<feature type="domain" description="Pyrrolo-quinoline quinone repeat" evidence="3">
    <location>
        <begin position="54"/>
        <end position="245"/>
    </location>
</feature>
<dbReference type="PANTHER" id="PTHR34512">
    <property type="entry name" value="CELL SURFACE PROTEIN"/>
    <property type="match status" value="1"/>
</dbReference>
<dbReference type="InterPro" id="IPR015943">
    <property type="entry name" value="WD40/YVTN_repeat-like_dom_sf"/>
</dbReference>
<name>A0A7Y9XHA9_9ACTN</name>
<dbReference type="PANTHER" id="PTHR34512:SF30">
    <property type="entry name" value="OUTER MEMBRANE PROTEIN ASSEMBLY FACTOR BAMB"/>
    <property type="match status" value="1"/>
</dbReference>
<evidence type="ECO:0000313" key="4">
    <source>
        <dbReference type="EMBL" id="NYH55769.1"/>
    </source>
</evidence>
<organism evidence="4 5">
    <name type="scientific">Nocardiopsis sinuspersici</name>
    <dbReference type="NCBI Taxonomy" id="501010"/>
    <lineage>
        <taxon>Bacteria</taxon>
        <taxon>Bacillati</taxon>
        <taxon>Actinomycetota</taxon>
        <taxon>Actinomycetes</taxon>
        <taxon>Streptosporangiales</taxon>
        <taxon>Nocardiopsidaceae</taxon>
        <taxon>Nocardiopsis</taxon>
    </lineage>
</organism>
<dbReference type="RefSeq" id="WP_179811732.1">
    <property type="nucleotide sequence ID" value="NZ_JACCHL010000001.1"/>
</dbReference>
<dbReference type="Gene3D" id="2.130.10.10">
    <property type="entry name" value="YVTN repeat-like/Quinoprotein amine dehydrogenase"/>
    <property type="match status" value="1"/>
</dbReference>
<dbReference type="Pfam" id="PF13360">
    <property type="entry name" value="PQQ_2"/>
    <property type="match status" value="1"/>
</dbReference>
<evidence type="ECO:0000256" key="2">
    <source>
        <dbReference type="SAM" id="Phobius"/>
    </source>
</evidence>
<gene>
    <name evidence="4" type="ORF">HNR06_005358</name>
</gene>
<protein>
    <submittedName>
        <fullName evidence="4">Outer membrane protein assembly factor BamB</fullName>
    </submittedName>
</protein>
<sequence length="483" mass="51497">MSARNDTSTGFDASRSPTPSHRGCRRWFLGCLVVPLSVLLVAVLVLSIVKGLQNGHIAPFAEIQGSPLWSAEGTEGEVVGGWATTEAAIYGAEGGLTALDTETGDELWRLDLPGTVCGMSDEALDGFGVVLLEGDTEEEAGPDEEDAPARSCDVALLVDTTTGEEVWRTDPLADEAFEQAGLLFSSGSRSEQVGDQVLVRAGGELVGLDGGSGEELWRRGEFRAGEALCPAADFLARRATEVVVVADCGIDGSVTVHVADAATGEDVSAFEFPRGRSQPNMDSVRRTRLVATDPVHVAIDLGHHFGAGSEGYAPDSDGEPHENEPVLAFDDDGTLRHEIDVGASIFGPPSRESAFVVDDGRLYTNSTNPSCTNDIRAHDLDTGELLWETGVGDPGPQVVDVRDDKLLVMLDGDGSFGECSMLGPEWDWQLYTMDTATGQEEPLSAPLAGVRQPRATELWWRGDRIFQLEHPIGDGPGEMTAYR</sequence>
<keyword evidence="2" id="KW-0472">Membrane</keyword>
<dbReference type="InterPro" id="IPR011047">
    <property type="entry name" value="Quinoprotein_ADH-like_sf"/>
</dbReference>
<evidence type="ECO:0000256" key="1">
    <source>
        <dbReference type="SAM" id="MobiDB-lite"/>
    </source>
</evidence>
<keyword evidence="2" id="KW-1133">Transmembrane helix</keyword>
<dbReference type="Proteomes" id="UP000584931">
    <property type="component" value="Unassembled WGS sequence"/>
</dbReference>
<feature type="transmembrane region" description="Helical" evidence="2">
    <location>
        <begin position="27"/>
        <end position="49"/>
    </location>
</feature>
<comment type="caution">
    <text evidence="4">The sequence shown here is derived from an EMBL/GenBank/DDBJ whole genome shotgun (WGS) entry which is preliminary data.</text>
</comment>
<dbReference type="SUPFAM" id="SSF50998">
    <property type="entry name" value="Quinoprotein alcohol dehydrogenase-like"/>
    <property type="match status" value="1"/>
</dbReference>
<keyword evidence="2" id="KW-0812">Transmembrane</keyword>
<evidence type="ECO:0000259" key="3">
    <source>
        <dbReference type="Pfam" id="PF13360"/>
    </source>
</evidence>
<dbReference type="SMART" id="SM00564">
    <property type="entry name" value="PQQ"/>
    <property type="match status" value="3"/>
</dbReference>
<dbReference type="InterPro" id="IPR002372">
    <property type="entry name" value="PQQ_rpt_dom"/>
</dbReference>
<feature type="region of interest" description="Disordered" evidence="1">
    <location>
        <begin position="1"/>
        <end position="21"/>
    </location>
</feature>
<reference evidence="4 5" key="1">
    <citation type="submission" date="2020-07" db="EMBL/GenBank/DDBJ databases">
        <title>Sequencing the genomes of 1000 actinobacteria strains.</title>
        <authorList>
            <person name="Klenk H.-P."/>
        </authorList>
    </citation>
    <scope>NUCLEOTIDE SEQUENCE [LARGE SCALE GENOMIC DNA]</scope>
    <source>
        <strain evidence="4 5">DSM 45278</strain>
    </source>
</reference>
<dbReference type="EMBL" id="JACCHL010000001">
    <property type="protein sequence ID" value="NYH55769.1"/>
    <property type="molecule type" value="Genomic_DNA"/>
</dbReference>
<feature type="compositionally biased region" description="Polar residues" evidence="1">
    <location>
        <begin position="1"/>
        <end position="19"/>
    </location>
</feature>
<proteinExistence type="predicted"/>
<evidence type="ECO:0000313" key="5">
    <source>
        <dbReference type="Proteomes" id="UP000584931"/>
    </source>
</evidence>
<dbReference type="AlphaFoldDB" id="A0A7Y9XHA9"/>
<dbReference type="Gene3D" id="2.40.10.480">
    <property type="match status" value="1"/>
</dbReference>
<accession>A0A7Y9XHA9</accession>
<dbReference type="InterPro" id="IPR018391">
    <property type="entry name" value="PQQ_b-propeller_rpt"/>
</dbReference>